<feature type="binding site" evidence="7">
    <location>
        <position position="154"/>
    </location>
    <ligand>
        <name>Zn(2+)</name>
        <dbReference type="ChEBI" id="CHEBI:29105"/>
    </ligand>
</feature>
<feature type="binding site" evidence="7">
    <location>
        <position position="210"/>
    </location>
    <ligand>
        <name>Zn(2+)</name>
        <dbReference type="ChEBI" id="CHEBI:29105"/>
    </ligand>
</feature>
<protein>
    <recommendedName>
        <fullName evidence="2">carbonic anhydrase</fullName>
        <ecNumber evidence="2">4.2.1.1</ecNumber>
    </recommendedName>
</protein>
<accession>A0A4S4G3U7</accession>
<gene>
    <name evidence="8" type="ORF">E5986_03740</name>
</gene>
<dbReference type="PANTHER" id="PTHR11002:SF79">
    <property type="entry name" value="CARBONIC ANHYDRASE 2"/>
    <property type="match status" value="1"/>
</dbReference>
<evidence type="ECO:0000256" key="1">
    <source>
        <dbReference type="ARBA" id="ARBA00006217"/>
    </source>
</evidence>
<evidence type="ECO:0000256" key="5">
    <source>
        <dbReference type="ARBA" id="ARBA00024993"/>
    </source>
</evidence>
<name>A0A4S4G3U7_9ACTN</name>
<evidence type="ECO:0000256" key="3">
    <source>
        <dbReference type="ARBA" id="ARBA00022833"/>
    </source>
</evidence>
<evidence type="ECO:0000313" key="8">
    <source>
        <dbReference type="EMBL" id="THG37983.1"/>
    </source>
</evidence>
<dbReference type="PANTHER" id="PTHR11002">
    <property type="entry name" value="CARBONIC ANHYDRASE"/>
    <property type="match status" value="1"/>
</dbReference>
<organism evidence="8 9">
    <name type="scientific">Adlercreutzia caecimuris</name>
    <dbReference type="NCBI Taxonomy" id="671266"/>
    <lineage>
        <taxon>Bacteria</taxon>
        <taxon>Bacillati</taxon>
        <taxon>Actinomycetota</taxon>
        <taxon>Coriobacteriia</taxon>
        <taxon>Eggerthellales</taxon>
        <taxon>Eggerthellaceae</taxon>
        <taxon>Adlercreutzia</taxon>
    </lineage>
</organism>
<comment type="cofactor">
    <cofactor evidence="7">
        <name>Zn(2+)</name>
        <dbReference type="ChEBI" id="CHEBI:29105"/>
    </cofactor>
    <text evidence="7">Binds 1 zinc ion per subunit.</text>
</comment>
<evidence type="ECO:0000256" key="6">
    <source>
        <dbReference type="ARBA" id="ARBA00048348"/>
    </source>
</evidence>
<comment type="function">
    <text evidence="5">Catalyzes the reversible hydration of carbon dioxide to form bicarbonate.</text>
</comment>
<keyword evidence="7" id="KW-0479">Metal-binding</keyword>
<dbReference type="InterPro" id="IPR015892">
    <property type="entry name" value="Carbonic_anhydrase_CS"/>
</dbReference>
<dbReference type="InterPro" id="IPR036874">
    <property type="entry name" value="Carbonic_anhydrase_sf"/>
</dbReference>
<dbReference type="EMBL" id="SSTJ01000003">
    <property type="protein sequence ID" value="THG37983.1"/>
    <property type="molecule type" value="Genomic_DNA"/>
</dbReference>
<evidence type="ECO:0000256" key="4">
    <source>
        <dbReference type="ARBA" id="ARBA00023239"/>
    </source>
</evidence>
<dbReference type="SMART" id="SM00947">
    <property type="entry name" value="Pro_CA"/>
    <property type="match status" value="1"/>
</dbReference>
<feature type="binding site" evidence="7">
    <location>
        <position position="156"/>
    </location>
    <ligand>
        <name>Zn(2+)</name>
        <dbReference type="ChEBI" id="CHEBI:29105"/>
    </ligand>
</feature>
<feature type="binding site" evidence="7">
    <location>
        <position position="207"/>
    </location>
    <ligand>
        <name>Zn(2+)</name>
        <dbReference type="ChEBI" id="CHEBI:29105"/>
    </ligand>
</feature>
<dbReference type="AlphaFoldDB" id="A0A4S4G3U7"/>
<dbReference type="Proteomes" id="UP000308978">
    <property type="component" value="Unassembled WGS sequence"/>
</dbReference>
<comment type="catalytic activity">
    <reaction evidence="6">
        <text>hydrogencarbonate + H(+) = CO2 + H2O</text>
        <dbReference type="Rhea" id="RHEA:10748"/>
        <dbReference type="ChEBI" id="CHEBI:15377"/>
        <dbReference type="ChEBI" id="CHEBI:15378"/>
        <dbReference type="ChEBI" id="CHEBI:16526"/>
        <dbReference type="ChEBI" id="CHEBI:17544"/>
        <dbReference type="EC" id="4.2.1.1"/>
    </reaction>
</comment>
<proteinExistence type="inferred from homology"/>
<dbReference type="GO" id="GO:0004089">
    <property type="term" value="F:carbonate dehydratase activity"/>
    <property type="evidence" value="ECO:0007669"/>
    <property type="project" value="UniProtKB-EC"/>
</dbReference>
<dbReference type="GO" id="GO:0015976">
    <property type="term" value="P:carbon utilization"/>
    <property type="evidence" value="ECO:0007669"/>
    <property type="project" value="InterPro"/>
</dbReference>
<evidence type="ECO:0000313" key="9">
    <source>
        <dbReference type="Proteomes" id="UP000308978"/>
    </source>
</evidence>
<comment type="caution">
    <text evidence="8">The sequence shown here is derived from an EMBL/GenBank/DDBJ whole genome shotgun (WGS) entry which is preliminary data.</text>
</comment>
<dbReference type="Pfam" id="PF00484">
    <property type="entry name" value="Pro_CA"/>
    <property type="match status" value="1"/>
</dbReference>
<evidence type="ECO:0000256" key="7">
    <source>
        <dbReference type="PIRSR" id="PIRSR601765-1"/>
    </source>
</evidence>
<comment type="similarity">
    <text evidence="1">Belongs to the beta-class carbonic anhydrase family.</text>
</comment>
<dbReference type="EC" id="4.2.1.1" evidence="2"/>
<keyword evidence="4" id="KW-0456">Lyase</keyword>
<sequence>MGNGEAHGYSERVEYRGVRASADRPVWCQERIAGVRTARFPTGLSLVRSWMRLFARHACSGHHRVGKRVWLRERRAMGGEDTGKMVAGRPAAVAYTADDYDVDAHVPAAAALERLRAGNRIYVKALDHERDLSPERIADLFENGQRPFACVIACADSRVVPEHIFMTGLGELFVIRVAGNIVGPIELASVVYACEHLHTRLVLVLGHTHCGAIKAALDGEAGPVAAITERISEALGEVRDPYGASVVNARAAAAALAESPELARLMAEHDLDIRCAVYHTHCGVVDFLEGCD</sequence>
<dbReference type="Gene3D" id="3.40.1050.10">
    <property type="entry name" value="Carbonic anhydrase"/>
    <property type="match status" value="1"/>
</dbReference>
<dbReference type="GO" id="GO:0008270">
    <property type="term" value="F:zinc ion binding"/>
    <property type="evidence" value="ECO:0007669"/>
    <property type="project" value="InterPro"/>
</dbReference>
<dbReference type="PROSITE" id="PS00704">
    <property type="entry name" value="PROK_CO2_ANHYDRASE_1"/>
    <property type="match status" value="1"/>
</dbReference>
<keyword evidence="3 7" id="KW-0862">Zinc</keyword>
<evidence type="ECO:0000256" key="2">
    <source>
        <dbReference type="ARBA" id="ARBA00012925"/>
    </source>
</evidence>
<dbReference type="SUPFAM" id="SSF53056">
    <property type="entry name" value="beta-carbonic anhydrase, cab"/>
    <property type="match status" value="1"/>
</dbReference>
<dbReference type="InterPro" id="IPR001765">
    <property type="entry name" value="Carbonic_anhydrase"/>
</dbReference>
<reference evidence="8 9" key="1">
    <citation type="submission" date="2019-04" db="EMBL/GenBank/DDBJ databases">
        <title>Microbes associate with the intestines of laboratory mice.</title>
        <authorList>
            <person name="Navarre W."/>
            <person name="Wong E."/>
            <person name="Huang K.C."/>
            <person name="Tropini C."/>
            <person name="Ng K."/>
            <person name="Yu B."/>
        </authorList>
    </citation>
    <scope>NUCLEOTIDE SEQUENCE [LARGE SCALE GENOMIC DNA]</scope>
    <source>
        <strain evidence="8 9">NM80_B27</strain>
    </source>
</reference>